<dbReference type="AlphaFoldDB" id="A0A934WJM8"/>
<gene>
    <name evidence="9" type="ORF">JJB11_01840</name>
</gene>
<dbReference type="GO" id="GO:0022857">
    <property type="term" value="F:transmembrane transporter activity"/>
    <property type="evidence" value="ECO:0007669"/>
    <property type="project" value="UniProtKB-UniRule"/>
</dbReference>
<sequence>MLPLVLFGSFFAIALLGVPMLFALLAATVGTILVLGLQHPLEVVYLSFISGVEPFILTAVPMFILAGALLAVGGVGRRIVHLARVLLGWLPGGLGVVTVFSCMIFGGISGSAIADTAAIGSLIIPAMLERGYSRGFAAVLLSVAGTLALLMPLSIPFLVFAFISGASMRSMSMAGLVPAAVLAVTLVAVCIWHGKRTGCDTGDERATWREVRLAILDSGPALLMPLIIVGGVWSGFFTPSESASCAVVYGLIISIYYYKDLTWRHIPQLILQAFVTSAVVLLVIGATGGMGWLVTAEQVASQMAEWVRSVASQQWEFLLLFNAAMLLLGIFIEPLPAMLLSAPLFMPLAQSFGINMVHFGVIMTANLAIALAHPPVGATLFVSARLANASMGDILPNLWKLLGAAIVTVLLITFIPSLTGWLPALLHS</sequence>
<keyword evidence="2" id="KW-1003">Cell membrane</keyword>
<comment type="similarity">
    <text evidence="7">Belongs to the TRAP transporter large permease family.</text>
</comment>
<keyword evidence="5 7" id="KW-1133">Transmembrane helix</keyword>
<feature type="transmembrane region" description="Helical" evidence="7">
    <location>
        <begin position="12"/>
        <end position="35"/>
    </location>
</feature>
<dbReference type="Pfam" id="PF06808">
    <property type="entry name" value="DctM"/>
    <property type="match status" value="1"/>
</dbReference>
<dbReference type="GO" id="GO:0005886">
    <property type="term" value="C:plasma membrane"/>
    <property type="evidence" value="ECO:0007669"/>
    <property type="project" value="UniProtKB-SubCell"/>
</dbReference>
<organism evidence="9 10">
    <name type="scientific">Ramlibacter ginsenosidimutans</name>
    <dbReference type="NCBI Taxonomy" id="502333"/>
    <lineage>
        <taxon>Bacteria</taxon>
        <taxon>Pseudomonadati</taxon>
        <taxon>Pseudomonadota</taxon>
        <taxon>Betaproteobacteria</taxon>
        <taxon>Burkholderiales</taxon>
        <taxon>Comamonadaceae</taxon>
        <taxon>Ramlibacter</taxon>
    </lineage>
</organism>
<dbReference type="PANTHER" id="PTHR33362">
    <property type="entry name" value="SIALIC ACID TRAP TRANSPORTER PERMEASE PROTEIN SIAT-RELATED"/>
    <property type="match status" value="1"/>
</dbReference>
<name>A0A934WJM8_9BURK</name>
<proteinExistence type="inferred from homology"/>
<dbReference type="InterPro" id="IPR010656">
    <property type="entry name" value="DctM"/>
</dbReference>
<feature type="transmembrane region" description="Helical" evidence="7">
    <location>
        <begin position="112"/>
        <end position="128"/>
    </location>
</feature>
<comment type="caution">
    <text evidence="9">The sequence shown here is derived from an EMBL/GenBank/DDBJ whole genome shotgun (WGS) entry which is preliminary data.</text>
</comment>
<dbReference type="PIRSF" id="PIRSF006066">
    <property type="entry name" value="HI0050"/>
    <property type="match status" value="1"/>
</dbReference>
<reference evidence="9" key="2">
    <citation type="submission" date="2021-01" db="EMBL/GenBank/DDBJ databases">
        <authorList>
            <person name="Kang M."/>
        </authorList>
    </citation>
    <scope>NUCLEOTIDE SEQUENCE</scope>
    <source>
        <strain evidence="9">KACC 17527</strain>
    </source>
</reference>
<comment type="function">
    <text evidence="7">Part of the tripartite ATP-independent periplasmic (TRAP) transport system.</text>
</comment>
<comment type="subunit">
    <text evidence="7">The complex comprises the extracytoplasmic solute receptor protein and the two transmembrane proteins.</text>
</comment>
<evidence type="ECO:0000313" key="9">
    <source>
        <dbReference type="EMBL" id="MBK6004819.1"/>
    </source>
</evidence>
<keyword evidence="10" id="KW-1185">Reference proteome</keyword>
<feature type="transmembrane region" description="Helical" evidence="7">
    <location>
        <begin position="315"/>
        <end position="340"/>
    </location>
</feature>
<feature type="transmembrane region" description="Helical" evidence="7">
    <location>
        <begin position="352"/>
        <end position="372"/>
    </location>
</feature>
<evidence type="ECO:0000256" key="6">
    <source>
        <dbReference type="ARBA" id="ARBA00023136"/>
    </source>
</evidence>
<dbReference type="EMBL" id="JAEPWM010000001">
    <property type="protein sequence ID" value="MBK6004819.1"/>
    <property type="molecule type" value="Genomic_DNA"/>
</dbReference>
<evidence type="ECO:0000313" key="10">
    <source>
        <dbReference type="Proteomes" id="UP000630528"/>
    </source>
</evidence>
<evidence type="ECO:0000256" key="3">
    <source>
        <dbReference type="ARBA" id="ARBA00022519"/>
    </source>
</evidence>
<keyword evidence="3 7" id="KW-0997">Cell inner membrane</keyword>
<feature type="transmembrane region" description="Helical" evidence="7">
    <location>
        <begin position="213"/>
        <end position="234"/>
    </location>
</feature>
<accession>A0A934WJM8</accession>
<feature type="domain" description="TRAP C4-dicarboxylate transport system permease DctM subunit" evidence="8">
    <location>
        <begin position="7"/>
        <end position="417"/>
    </location>
</feature>
<feature type="transmembrane region" description="Helical" evidence="7">
    <location>
        <begin position="85"/>
        <end position="106"/>
    </location>
</feature>
<keyword evidence="6 7" id="KW-0472">Membrane</keyword>
<reference evidence="9" key="1">
    <citation type="journal article" date="2012" name="J. Microbiol. Biotechnol.">
        <title>Ramlibacter ginsenosidimutans sp. nov., with ginsenoside-converting activity.</title>
        <authorList>
            <person name="Wang L."/>
            <person name="An D.S."/>
            <person name="Kim S.G."/>
            <person name="Jin F.X."/>
            <person name="Kim S.C."/>
            <person name="Lee S.T."/>
            <person name="Im W.T."/>
        </authorList>
    </citation>
    <scope>NUCLEOTIDE SEQUENCE</scope>
    <source>
        <strain evidence="9">KACC 17527</strain>
    </source>
</reference>
<feature type="transmembrane region" description="Helical" evidence="7">
    <location>
        <begin position="55"/>
        <end position="73"/>
    </location>
</feature>
<dbReference type="InterPro" id="IPR004681">
    <property type="entry name" value="TRAP_DctM"/>
</dbReference>
<feature type="transmembrane region" description="Helical" evidence="7">
    <location>
        <begin position="135"/>
        <end position="163"/>
    </location>
</feature>
<evidence type="ECO:0000256" key="1">
    <source>
        <dbReference type="ARBA" id="ARBA00004429"/>
    </source>
</evidence>
<dbReference type="RefSeq" id="WP_201166197.1">
    <property type="nucleotide sequence ID" value="NZ_JAEPWM010000001.1"/>
</dbReference>
<evidence type="ECO:0000256" key="7">
    <source>
        <dbReference type="RuleBase" id="RU369079"/>
    </source>
</evidence>
<feature type="transmembrane region" description="Helical" evidence="7">
    <location>
        <begin position="270"/>
        <end position="295"/>
    </location>
</feature>
<feature type="transmembrane region" description="Helical" evidence="7">
    <location>
        <begin position="401"/>
        <end position="426"/>
    </location>
</feature>
<comment type="subcellular location">
    <subcellularLocation>
        <location evidence="1 7">Cell inner membrane</location>
        <topology evidence="1 7">Multi-pass membrane protein</topology>
    </subcellularLocation>
</comment>
<keyword evidence="7" id="KW-0813">Transport</keyword>
<dbReference type="Proteomes" id="UP000630528">
    <property type="component" value="Unassembled WGS sequence"/>
</dbReference>
<keyword evidence="4 7" id="KW-0812">Transmembrane</keyword>
<evidence type="ECO:0000256" key="4">
    <source>
        <dbReference type="ARBA" id="ARBA00022692"/>
    </source>
</evidence>
<evidence type="ECO:0000256" key="2">
    <source>
        <dbReference type="ARBA" id="ARBA00022475"/>
    </source>
</evidence>
<dbReference type="NCBIfam" id="TIGR00786">
    <property type="entry name" value="dctM"/>
    <property type="match status" value="1"/>
</dbReference>
<protein>
    <recommendedName>
        <fullName evidence="7">TRAP transporter large permease protein</fullName>
    </recommendedName>
</protein>
<feature type="transmembrane region" description="Helical" evidence="7">
    <location>
        <begin position="175"/>
        <end position="192"/>
    </location>
</feature>
<evidence type="ECO:0000259" key="8">
    <source>
        <dbReference type="Pfam" id="PF06808"/>
    </source>
</evidence>
<evidence type="ECO:0000256" key="5">
    <source>
        <dbReference type="ARBA" id="ARBA00022989"/>
    </source>
</evidence>
<dbReference type="PANTHER" id="PTHR33362:SF2">
    <property type="entry name" value="TRAP TRANSPORTER LARGE PERMEASE PROTEIN"/>
    <property type="match status" value="1"/>
</dbReference>